<keyword evidence="2 4" id="KW-0560">Oxidoreductase</keyword>
<dbReference type="AlphaFoldDB" id="A0A212TKY7"/>
<dbReference type="GO" id="GO:0008720">
    <property type="term" value="F:D-lactate dehydrogenase (NAD+) activity"/>
    <property type="evidence" value="ECO:0007669"/>
    <property type="project" value="TreeGrafter"/>
</dbReference>
<gene>
    <name evidence="7" type="ORF">SAMN06265337_1636</name>
</gene>
<dbReference type="Gene3D" id="3.40.50.720">
    <property type="entry name" value="NAD(P)-binding Rossmann-like Domain"/>
    <property type="match status" value="2"/>
</dbReference>
<dbReference type="InterPro" id="IPR029752">
    <property type="entry name" value="D-isomer_DH_CS1"/>
</dbReference>
<evidence type="ECO:0000256" key="1">
    <source>
        <dbReference type="ARBA" id="ARBA00005854"/>
    </source>
</evidence>
<dbReference type="PROSITE" id="PS00670">
    <property type="entry name" value="D_2_HYDROXYACID_DH_2"/>
    <property type="match status" value="1"/>
</dbReference>
<dbReference type="PROSITE" id="PS00671">
    <property type="entry name" value="D_2_HYDROXYACID_DH_3"/>
    <property type="match status" value="1"/>
</dbReference>
<keyword evidence="3" id="KW-0520">NAD</keyword>
<dbReference type="GO" id="GO:0051287">
    <property type="term" value="F:NAD binding"/>
    <property type="evidence" value="ECO:0007669"/>
    <property type="project" value="InterPro"/>
</dbReference>
<dbReference type="Proteomes" id="UP000198131">
    <property type="component" value="Unassembled WGS sequence"/>
</dbReference>
<dbReference type="EMBL" id="FYEW01000001">
    <property type="protein sequence ID" value="SNC66514.1"/>
    <property type="molecule type" value="Genomic_DNA"/>
</dbReference>
<dbReference type="Pfam" id="PF02826">
    <property type="entry name" value="2-Hacid_dh_C"/>
    <property type="match status" value="1"/>
</dbReference>
<evidence type="ECO:0000256" key="2">
    <source>
        <dbReference type="ARBA" id="ARBA00023002"/>
    </source>
</evidence>
<evidence type="ECO:0000313" key="7">
    <source>
        <dbReference type="EMBL" id="SNC66514.1"/>
    </source>
</evidence>
<feature type="domain" description="D-isomer specific 2-hydroxyacid dehydrogenase NAD-binding" evidence="6">
    <location>
        <begin position="126"/>
        <end position="314"/>
    </location>
</feature>
<proteinExistence type="inferred from homology"/>
<evidence type="ECO:0000259" key="6">
    <source>
        <dbReference type="Pfam" id="PF02826"/>
    </source>
</evidence>
<protein>
    <submittedName>
        <fullName evidence="7">D-lactate dehydrogenase</fullName>
    </submittedName>
</protein>
<dbReference type="SUPFAM" id="SSF51735">
    <property type="entry name" value="NAD(P)-binding Rossmann-fold domains"/>
    <property type="match status" value="1"/>
</dbReference>
<reference evidence="8" key="1">
    <citation type="submission" date="2017-06" db="EMBL/GenBank/DDBJ databases">
        <authorList>
            <person name="Varghese N."/>
            <person name="Submissions S."/>
        </authorList>
    </citation>
    <scope>NUCLEOTIDE SEQUENCE [LARGE SCALE GENOMIC DNA]</scope>
    <source>
        <strain evidence="8">DSM 11116</strain>
    </source>
</reference>
<dbReference type="SUPFAM" id="SSF52283">
    <property type="entry name" value="Formate/glycerate dehydrogenase catalytic domain-like"/>
    <property type="match status" value="1"/>
</dbReference>
<dbReference type="InterPro" id="IPR036291">
    <property type="entry name" value="NAD(P)-bd_dom_sf"/>
</dbReference>
<name>A0A212TKY7_9BACT</name>
<dbReference type="PANTHER" id="PTHR43026:SF1">
    <property type="entry name" value="2-HYDROXYACID DEHYDROGENASE HOMOLOG 1-RELATED"/>
    <property type="match status" value="1"/>
</dbReference>
<dbReference type="CDD" id="cd12183">
    <property type="entry name" value="LDH_like_2"/>
    <property type="match status" value="1"/>
</dbReference>
<evidence type="ECO:0000259" key="5">
    <source>
        <dbReference type="Pfam" id="PF00389"/>
    </source>
</evidence>
<evidence type="ECO:0000313" key="8">
    <source>
        <dbReference type="Proteomes" id="UP000198131"/>
    </source>
</evidence>
<dbReference type="PANTHER" id="PTHR43026">
    <property type="entry name" value="2-HYDROXYACID DEHYDROGENASE HOMOLOG 1-RELATED"/>
    <property type="match status" value="1"/>
</dbReference>
<evidence type="ECO:0000256" key="4">
    <source>
        <dbReference type="RuleBase" id="RU003719"/>
    </source>
</evidence>
<keyword evidence="8" id="KW-1185">Reference proteome</keyword>
<evidence type="ECO:0000256" key="3">
    <source>
        <dbReference type="ARBA" id="ARBA00023027"/>
    </source>
</evidence>
<dbReference type="PROSITE" id="PS00065">
    <property type="entry name" value="D_2_HYDROXYACID_DH_1"/>
    <property type="match status" value="1"/>
</dbReference>
<dbReference type="InterPro" id="IPR029753">
    <property type="entry name" value="D-isomer_DH_CS"/>
</dbReference>
<accession>A0A212TKY7</accession>
<dbReference type="InterPro" id="IPR006139">
    <property type="entry name" value="D-isomer_2_OHA_DH_cat_dom"/>
</dbReference>
<comment type="similarity">
    <text evidence="1 4">Belongs to the D-isomer specific 2-hydroxyacid dehydrogenase family.</text>
</comment>
<feature type="domain" description="D-isomer specific 2-hydroxyacid dehydrogenase catalytic" evidence="5">
    <location>
        <begin position="20"/>
        <end position="344"/>
    </location>
</feature>
<sequence length="345" mass="37715">MLPLLQHFSLSTTCHLLMKVLIYSAHEYERPFLTHAAQGKHELQLESRALGAATAELARGYEAVVIFTNDDASAPVLEQLQALGVRYVAVRAAGHDQVDSAAAQRLGLRVCNVPNYSPYAVAEHTVALMLALNRQLLRAQANMRRSDFRLDQLVGFNLHGKTVGIIGCGKIGGVLAGILQGFGCQLLAYDLYPNPEFVQRYGLRYVPFEELCATSDIISLHVPLVPATHYLMNADTLARCKSTAMLINTGRGGLVDTRAALAALRAGRLGYLGLDVYEFEKGRFFEDHSQDAAPDPLLEELLAEPNVLVTGHQAFLTNEALTDIFTTTMASLDAWAQGQPSEHEL</sequence>
<dbReference type="Pfam" id="PF00389">
    <property type="entry name" value="2-Hacid_dh"/>
    <property type="match status" value="1"/>
</dbReference>
<dbReference type="InterPro" id="IPR058205">
    <property type="entry name" value="D-LDH-like"/>
</dbReference>
<dbReference type="InterPro" id="IPR006140">
    <property type="entry name" value="D-isomer_DH_NAD-bd"/>
</dbReference>
<organism evidence="7 8">
    <name type="scientific">Hymenobacter gelipurpurascens</name>
    <dbReference type="NCBI Taxonomy" id="89968"/>
    <lineage>
        <taxon>Bacteria</taxon>
        <taxon>Pseudomonadati</taxon>
        <taxon>Bacteroidota</taxon>
        <taxon>Cytophagia</taxon>
        <taxon>Cytophagales</taxon>
        <taxon>Hymenobacteraceae</taxon>
        <taxon>Hymenobacter</taxon>
    </lineage>
</organism>